<accession>A0A7E4VIQ6</accession>
<proteinExistence type="predicted"/>
<sequence length="103" mass="11034">MTEITNMLAGVTDLLGYMVIQDGEILQVSGDMPDDASLAKHFEKIVNVGTSEQIVPGEEFRSINITYLYDFSYTIAVAGNRIFVVKKGPGSLPAPPPAAKTSA</sequence>
<reference evidence="2" key="2">
    <citation type="submission" date="2020-10" db="UniProtKB">
        <authorList>
            <consortium name="WormBaseParasite"/>
        </authorList>
    </citation>
    <scope>IDENTIFICATION</scope>
</reference>
<evidence type="ECO:0000313" key="2">
    <source>
        <dbReference type="WBParaSite" id="Pan_g20975.t1"/>
    </source>
</evidence>
<dbReference type="WBParaSite" id="Pan_g20975.t1">
    <property type="protein sequence ID" value="Pan_g20975.t1"/>
    <property type="gene ID" value="Pan_g20975"/>
</dbReference>
<evidence type="ECO:0000313" key="1">
    <source>
        <dbReference type="Proteomes" id="UP000492821"/>
    </source>
</evidence>
<name>A0A7E4VIQ6_PANRE</name>
<dbReference type="AlphaFoldDB" id="A0A7E4VIQ6"/>
<reference evidence="1" key="1">
    <citation type="journal article" date="2013" name="Genetics">
        <title>The draft genome and transcriptome of Panagrellus redivivus are shaped by the harsh demands of a free-living lifestyle.</title>
        <authorList>
            <person name="Srinivasan J."/>
            <person name="Dillman A.R."/>
            <person name="Macchietto M.G."/>
            <person name="Heikkinen L."/>
            <person name="Lakso M."/>
            <person name="Fracchia K.M."/>
            <person name="Antoshechkin I."/>
            <person name="Mortazavi A."/>
            <person name="Wong G."/>
            <person name="Sternberg P.W."/>
        </authorList>
    </citation>
    <scope>NUCLEOTIDE SEQUENCE [LARGE SCALE GENOMIC DNA]</scope>
    <source>
        <strain evidence="1">MT8872</strain>
    </source>
</reference>
<protein>
    <submittedName>
        <fullName evidence="2">Late endosomal/lysosomal adaptor and MAPK and MTOR activator 4</fullName>
    </submittedName>
</protein>
<dbReference type="Proteomes" id="UP000492821">
    <property type="component" value="Unassembled WGS sequence"/>
</dbReference>
<organism evidence="1 2">
    <name type="scientific">Panagrellus redivivus</name>
    <name type="common">Microworm</name>
    <dbReference type="NCBI Taxonomy" id="6233"/>
    <lineage>
        <taxon>Eukaryota</taxon>
        <taxon>Metazoa</taxon>
        <taxon>Ecdysozoa</taxon>
        <taxon>Nematoda</taxon>
        <taxon>Chromadorea</taxon>
        <taxon>Rhabditida</taxon>
        <taxon>Tylenchina</taxon>
        <taxon>Panagrolaimomorpha</taxon>
        <taxon>Panagrolaimoidea</taxon>
        <taxon>Panagrolaimidae</taxon>
        <taxon>Panagrellus</taxon>
    </lineage>
</organism>
<keyword evidence="1" id="KW-1185">Reference proteome</keyword>